<evidence type="ECO:0000313" key="1">
    <source>
        <dbReference type="EMBL" id="EMP08488.1"/>
    </source>
</evidence>
<organism evidence="1 2">
    <name type="scientific">Leptospira interrogans serovar Pyrogenes str. 200701872</name>
    <dbReference type="NCBI Taxonomy" id="1193029"/>
    <lineage>
        <taxon>Bacteria</taxon>
        <taxon>Pseudomonadati</taxon>
        <taxon>Spirochaetota</taxon>
        <taxon>Spirochaetia</taxon>
        <taxon>Leptospirales</taxon>
        <taxon>Leptospiraceae</taxon>
        <taxon>Leptospira</taxon>
    </lineage>
</organism>
<reference evidence="1 2" key="1">
    <citation type="submission" date="2013-01" db="EMBL/GenBank/DDBJ databases">
        <authorList>
            <person name="Harkins D.M."/>
            <person name="Durkin A.S."/>
            <person name="Brinkac L.M."/>
            <person name="Haft D.H."/>
            <person name="Selengut J.D."/>
            <person name="Sanka R."/>
            <person name="DePew J."/>
            <person name="Purushe J."/>
            <person name="Picardeau M."/>
            <person name="Werts C."/>
            <person name="Goarant C."/>
            <person name="Vinetz J.M."/>
            <person name="Sutton G.G."/>
            <person name="Nierman W.C."/>
            <person name="Fouts D.E."/>
        </authorList>
    </citation>
    <scope>NUCLEOTIDE SEQUENCE [LARGE SCALE GENOMIC DNA]</scope>
    <source>
        <strain evidence="1 2">200701872</strain>
    </source>
</reference>
<dbReference type="BioCyc" id="LINT1193029:G11R4-871-MONOMER"/>
<comment type="caution">
    <text evidence="1">The sequence shown here is derived from an EMBL/GenBank/DDBJ whole genome shotgun (WGS) entry which is preliminary data.</text>
</comment>
<dbReference type="EMBL" id="AKWN02000122">
    <property type="protein sequence ID" value="EMP08488.1"/>
    <property type="molecule type" value="Genomic_DNA"/>
</dbReference>
<dbReference type="AlphaFoldDB" id="M6ZPW4"/>
<evidence type="ECO:0000313" key="2">
    <source>
        <dbReference type="Proteomes" id="UP000012117"/>
    </source>
</evidence>
<accession>M6ZPW4</accession>
<name>M6ZPW4_LEPIR</name>
<protein>
    <submittedName>
        <fullName evidence="1">Uncharacterized protein</fullName>
    </submittedName>
</protein>
<dbReference type="SUPFAM" id="SSF53756">
    <property type="entry name" value="UDP-Glycosyltransferase/glycogen phosphorylase"/>
    <property type="match status" value="1"/>
</dbReference>
<dbReference type="Proteomes" id="UP000012117">
    <property type="component" value="Unassembled WGS sequence"/>
</dbReference>
<gene>
    <name evidence="1" type="ORF">LEP1GSC124_1173</name>
</gene>
<sequence length="67" mass="7531">MANAKYFELNGAAIVVDQKDEDESHLFRVLDQMANDVNLLNDMSISSLECSHVDASKDTAKYFFSLD</sequence>
<proteinExistence type="predicted"/>